<evidence type="ECO:0000256" key="1">
    <source>
        <dbReference type="SAM" id="MobiDB-lite"/>
    </source>
</evidence>
<dbReference type="HOGENOM" id="CLU_2363037_0_0_1"/>
<sequence length="102" mass="10941">MRWQVATSQGLIRIETCVKHVNFMHLLEGREAIGGGQSSATSTKSARVAGNRSATRPTLSSSSSSIIFPPLSLSFSDFFFLNSRHPGTPALLCSAQGEEELS</sequence>
<name>A0A0E0NT00_ORYRU</name>
<evidence type="ECO:0000313" key="3">
    <source>
        <dbReference type="Proteomes" id="UP000008022"/>
    </source>
</evidence>
<keyword evidence="3" id="KW-1185">Reference proteome</keyword>
<dbReference type="AlphaFoldDB" id="A0A0E0NT00"/>
<protein>
    <submittedName>
        <fullName evidence="2">Uncharacterized protein</fullName>
    </submittedName>
</protein>
<dbReference type="OMA" id="RIETCVK"/>
<reference evidence="2" key="2">
    <citation type="submission" date="2015-06" db="UniProtKB">
        <authorList>
            <consortium name="EnsemblPlants"/>
        </authorList>
    </citation>
    <scope>IDENTIFICATION</scope>
</reference>
<evidence type="ECO:0000313" key="2">
    <source>
        <dbReference type="EnsemblPlants" id="ORUFI03G12280.1"/>
    </source>
</evidence>
<reference evidence="3" key="1">
    <citation type="submission" date="2013-06" db="EMBL/GenBank/DDBJ databases">
        <authorList>
            <person name="Zhao Q."/>
        </authorList>
    </citation>
    <scope>NUCLEOTIDE SEQUENCE</scope>
    <source>
        <strain evidence="3">cv. W1943</strain>
    </source>
</reference>
<dbReference type="Proteomes" id="UP000008022">
    <property type="component" value="Unassembled WGS sequence"/>
</dbReference>
<feature type="region of interest" description="Disordered" evidence="1">
    <location>
        <begin position="34"/>
        <end position="64"/>
    </location>
</feature>
<organism evidence="2 3">
    <name type="scientific">Oryza rufipogon</name>
    <name type="common">Brownbeard rice</name>
    <name type="synonym">Asian wild rice</name>
    <dbReference type="NCBI Taxonomy" id="4529"/>
    <lineage>
        <taxon>Eukaryota</taxon>
        <taxon>Viridiplantae</taxon>
        <taxon>Streptophyta</taxon>
        <taxon>Embryophyta</taxon>
        <taxon>Tracheophyta</taxon>
        <taxon>Spermatophyta</taxon>
        <taxon>Magnoliopsida</taxon>
        <taxon>Liliopsida</taxon>
        <taxon>Poales</taxon>
        <taxon>Poaceae</taxon>
        <taxon>BOP clade</taxon>
        <taxon>Oryzoideae</taxon>
        <taxon>Oryzeae</taxon>
        <taxon>Oryzinae</taxon>
        <taxon>Oryza</taxon>
    </lineage>
</organism>
<accession>A0A0E0NT00</accession>
<proteinExistence type="predicted"/>
<dbReference type="Gramene" id="ORUFI03G12280.1">
    <property type="protein sequence ID" value="ORUFI03G12280.1"/>
    <property type="gene ID" value="ORUFI03G12280"/>
</dbReference>
<dbReference type="EnsemblPlants" id="ORUFI03G12280.1">
    <property type="protein sequence ID" value="ORUFI03G12280.1"/>
    <property type="gene ID" value="ORUFI03G12280"/>
</dbReference>